<organism evidence="2 3">
    <name type="scientific">Nitrospira tepida</name>
    <dbReference type="NCBI Taxonomy" id="2973512"/>
    <lineage>
        <taxon>Bacteria</taxon>
        <taxon>Pseudomonadati</taxon>
        <taxon>Nitrospirota</taxon>
        <taxon>Nitrospiria</taxon>
        <taxon>Nitrospirales</taxon>
        <taxon>Nitrospiraceae</taxon>
        <taxon>Nitrospira</taxon>
    </lineage>
</organism>
<keyword evidence="3" id="KW-1185">Reference proteome</keyword>
<dbReference type="Gene3D" id="3.40.50.150">
    <property type="entry name" value="Vaccinia Virus protein VP39"/>
    <property type="match status" value="1"/>
</dbReference>
<dbReference type="RefSeq" id="WP_289268996.1">
    <property type="nucleotide sequence ID" value="NZ_OX365700.1"/>
</dbReference>
<dbReference type="KEGG" id="nti:DNFV4_02686"/>
<dbReference type="GO" id="GO:0008757">
    <property type="term" value="F:S-adenosylmethionine-dependent methyltransferase activity"/>
    <property type="evidence" value="ECO:0007669"/>
    <property type="project" value="InterPro"/>
</dbReference>
<dbReference type="EMBL" id="OX365700">
    <property type="protein sequence ID" value="CAI4032257.1"/>
    <property type="molecule type" value="Genomic_DNA"/>
</dbReference>
<feature type="domain" description="Methyltransferase type 11" evidence="1">
    <location>
        <begin position="47"/>
        <end position="138"/>
    </location>
</feature>
<evidence type="ECO:0000259" key="1">
    <source>
        <dbReference type="Pfam" id="PF08241"/>
    </source>
</evidence>
<evidence type="ECO:0000313" key="3">
    <source>
        <dbReference type="Proteomes" id="UP001179121"/>
    </source>
</evidence>
<dbReference type="AlphaFoldDB" id="A0AA86N037"/>
<dbReference type="PANTHER" id="PTHR43861">
    <property type="entry name" value="TRANS-ACONITATE 2-METHYLTRANSFERASE-RELATED"/>
    <property type="match status" value="1"/>
</dbReference>
<dbReference type="Pfam" id="PF08241">
    <property type="entry name" value="Methyltransf_11"/>
    <property type="match status" value="1"/>
</dbReference>
<dbReference type="SUPFAM" id="SSF53335">
    <property type="entry name" value="S-adenosyl-L-methionine-dependent methyltransferases"/>
    <property type="match status" value="1"/>
</dbReference>
<keyword evidence="2" id="KW-0489">Methyltransferase</keyword>
<dbReference type="InterPro" id="IPR029063">
    <property type="entry name" value="SAM-dependent_MTases_sf"/>
</dbReference>
<dbReference type="GO" id="GO:0032259">
    <property type="term" value="P:methylation"/>
    <property type="evidence" value="ECO:0007669"/>
    <property type="project" value="UniProtKB-KW"/>
</dbReference>
<dbReference type="InterPro" id="IPR013216">
    <property type="entry name" value="Methyltransf_11"/>
</dbReference>
<name>A0AA86N037_9BACT</name>
<sequence>MSTTLYDREYFEGRTRQSPPHTRELIYPWAMRTGRFLCRHMMASRSLDLGCAKGYLVEALSASGIPHSFGLDASPYAVACAENALRGRLLVGDVVTGLPFRNGSLDLVTALDLFEHLVDPLPVLIDIHRVLAPDGRAYLKICHPQHPNATRDPTHINVQPLGYWTRLFKQAGFRYRRCYETELSGETSPSERAKDLLRLMREWAAIGTPADYKFVLWKASPPTPGGGT</sequence>
<dbReference type="CDD" id="cd02440">
    <property type="entry name" value="AdoMet_MTases"/>
    <property type="match status" value="1"/>
</dbReference>
<evidence type="ECO:0000313" key="2">
    <source>
        <dbReference type="EMBL" id="CAI4032257.1"/>
    </source>
</evidence>
<accession>A0AA86N037</accession>
<keyword evidence="2" id="KW-0808">Transferase</keyword>
<proteinExistence type="predicted"/>
<protein>
    <submittedName>
        <fullName evidence="2">Class I SAM-dependent methyltransferase</fullName>
    </submittedName>
</protein>
<dbReference type="Proteomes" id="UP001179121">
    <property type="component" value="Chromosome"/>
</dbReference>
<reference evidence="2" key="1">
    <citation type="submission" date="2022-10" db="EMBL/GenBank/DDBJ databases">
        <authorList>
            <person name="Koch H."/>
        </authorList>
    </citation>
    <scope>NUCLEOTIDE SEQUENCE</scope>
    <source>
        <strain evidence="2">DNF</strain>
    </source>
</reference>
<gene>
    <name evidence="2" type="ORF">DNFV4_02686</name>
</gene>